<evidence type="ECO:0000256" key="6">
    <source>
        <dbReference type="ARBA" id="ARBA00029447"/>
    </source>
</evidence>
<gene>
    <name evidence="11" type="ORF">R8Z52_07640</name>
</gene>
<evidence type="ECO:0000256" key="1">
    <source>
        <dbReference type="ARBA" id="ARBA00004141"/>
    </source>
</evidence>
<feature type="domain" description="Methyl-accepting transducer" evidence="9">
    <location>
        <begin position="502"/>
        <end position="738"/>
    </location>
</feature>
<dbReference type="InterPro" id="IPR004089">
    <property type="entry name" value="MCPsignal_dom"/>
</dbReference>
<protein>
    <submittedName>
        <fullName evidence="11">Methyl-accepting chemotaxis protein</fullName>
    </submittedName>
</protein>
<name>A0ABZ0QF19_9VIBR</name>
<dbReference type="EMBL" id="CP138203">
    <property type="protein sequence ID" value="WPC75058.1"/>
    <property type="molecule type" value="Genomic_DNA"/>
</dbReference>
<dbReference type="Pfam" id="PF00015">
    <property type="entry name" value="MCPsignal"/>
    <property type="match status" value="1"/>
</dbReference>
<keyword evidence="3 8" id="KW-1133">Transmembrane helix</keyword>
<accession>A0ABZ0QF19</accession>
<feature type="transmembrane region" description="Helical" evidence="8">
    <location>
        <begin position="419"/>
        <end position="442"/>
    </location>
</feature>
<dbReference type="Gene3D" id="3.30.450.20">
    <property type="entry name" value="PAS domain"/>
    <property type="match status" value="1"/>
</dbReference>
<evidence type="ECO:0000259" key="10">
    <source>
        <dbReference type="PROSITE" id="PS50885"/>
    </source>
</evidence>
<dbReference type="Pfam" id="PF00672">
    <property type="entry name" value="HAMP"/>
    <property type="match status" value="1"/>
</dbReference>
<dbReference type="RefSeq" id="WP_261895467.1">
    <property type="nucleotide sequence ID" value="NZ_AP024895.1"/>
</dbReference>
<evidence type="ECO:0000259" key="9">
    <source>
        <dbReference type="PROSITE" id="PS50111"/>
    </source>
</evidence>
<keyword evidence="5 7" id="KW-0807">Transducer</keyword>
<evidence type="ECO:0000256" key="7">
    <source>
        <dbReference type="PROSITE-ProRule" id="PRU00284"/>
    </source>
</evidence>
<dbReference type="Proteomes" id="UP001304071">
    <property type="component" value="Chromosome 1"/>
</dbReference>
<sequence length="790" mass="87211">MKIKTKLILACSIVTMLFVAISCISLGYVILNESEAVLKKDAEDKLVASRTQIAHELKLYLQTLGSEVSTMALSPAVKNAMEQFATTFKQQSTPTADYPELQRYYQNDFTSNYQKQNTNASGVRETALQTLARLGNDTRYFQQQFIGLNPAPLGQKDELVTPKEDTPYARVHTQYHQLMQQYLKSYGLYDIFLVDASTGKIVYTVYKELDFATSLKDGPYASTPLATAYKKALTLTNKDSSYITDFDHYFPSYNAEAGFIASPIEDPQGNTIGVLVFQIPVNKINEIMTHNKLWKESGFGESGETYLVGKDKLMRSDGRFLIDDKAGYLQAIKDAGVNPATIANIDAQNTTMGLQPVDTIGVQRALAGQVGFDIFPDYRGVLVYSAYQPLDIDGIHWALLSEIDESEAMKMLGVIRSHITTALIALLVMSSVISCLIIWFIASRLVKPIAKMQETVNSLSSGDGDLTIRLPVSGKDEIAQLAMGMNEFIGFLDDTFSKLLGSIVRMQPISEDVKDINTSLNKNSMGTKHQYESVQSKLDFVMEHSSSVNSTLQSIKATASEAVEKVTAGRSTVRATSTEMTTLSNEINEASSAVEKLKTDSNEIVRVVEVINSIAEQTNLLALNAAIEAARAGEAGRGFAVVADEVRALASRTQASTNEVAAIVDAISASTVRVERVMDDGLRSTQACTTRVQETQVSWEEIEHVMLAIDEHVTSITHSIAEQVAELNSLSQNFQVMDDNFSETQKSIEMCNRVSEDITKMGQQLRSLTEQFDVTNSDHSNKRRNKFRVE</sequence>
<evidence type="ECO:0000256" key="5">
    <source>
        <dbReference type="ARBA" id="ARBA00023224"/>
    </source>
</evidence>
<dbReference type="SMART" id="SM00283">
    <property type="entry name" value="MA"/>
    <property type="match status" value="1"/>
</dbReference>
<dbReference type="CDD" id="cd18773">
    <property type="entry name" value="PDC1_HK_sensor"/>
    <property type="match status" value="1"/>
</dbReference>
<keyword evidence="12" id="KW-1185">Reference proteome</keyword>
<organism evidence="11 12">
    <name type="scientific">Vibrio porteresiae DSM 19223</name>
    <dbReference type="NCBI Taxonomy" id="1123496"/>
    <lineage>
        <taxon>Bacteria</taxon>
        <taxon>Pseudomonadati</taxon>
        <taxon>Pseudomonadota</taxon>
        <taxon>Gammaproteobacteria</taxon>
        <taxon>Vibrionales</taxon>
        <taxon>Vibrionaceae</taxon>
        <taxon>Vibrio</taxon>
    </lineage>
</organism>
<dbReference type="CDD" id="cd11386">
    <property type="entry name" value="MCP_signal"/>
    <property type="match status" value="1"/>
</dbReference>
<evidence type="ECO:0000256" key="2">
    <source>
        <dbReference type="ARBA" id="ARBA00022692"/>
    </source>
</evidence>
<dbReference type="PROSITE" id="PS50111">
    <property type="entry name" value="CHEMOTAXIS_TRANSDUC_2"/>
    <property type="match status" value="1"/>
</dbReference>
<dbReference type="InterPro" id="IPR003660">
    <property type="entry name" value="HAMP_dom"/>
</dbReference>
<feature type="transmembrane region" description="Helical" evidence="8">
    <location>
        <begin position="7"/>
        <end position="31"/>
    </location>
</feature>
<dbReference type="PANTHER" id="PTHR32089">
    <property type="entry name" value="METHYL-ACCEPTING CHEMOTAXIS PROTEIN MCPB"/>
    <property type="match status" value="1"/>
</dbReference>
<proteinExistence type="inferred from homology"/>
<dbReference type="SUPFAM" id="SSF58104">
    <property type="entry name" value="Methyl-accepting chemotaxis protein (MCP) signaling domain"/>
    <property type="match status" value="1"/>
</dbReference>
<dbReference type="Gene3D" id="1.10.287.950">
    <property type="entry name" value="Methyl-accepting chemotaxis protein"/>
    <property type="match status" value="1"/>
</dbReference>
<keyword evidence="2 8" id="KW-0812">Transmembrane</keyword>
<evidence type="ECO:0000256" key="8">
    <source>
        <dbReference type="SAM" id="Phobius"/>
    </source>
</evidence>
<dbReference type="PANTHER" id="PTHR32089:SF119">
    <property type="entry name" value="METHYL-ACCEPTING CHEMOTAXIS PROTEIN CTPL"/>
    <property type="match status" value="1"/>
</dbReference>
<dbReference type="PROSITE" id="PS51257">
    <property type="entry name" value="PROKAR_LIPOPROTEIN"/>
    <property type="match status" value="1"/>
</dbReference>
<keyword evidence="4 8" id="KW-0472">Membrane</keyword>
<comment type="similarity">
    <text evidence="6">Belongs to the methyl-accepting chemotaxis (MCP) protein family.</text>
</comment>
<dbReference type="SMART" id="SM00304">
    <property type="entry name" value="HAMP"/>
    <property type="match status" value="2"/>
</dbReference>
<evidence type="ECO:0000256" key="4">
    <source>
        <dbReference type="ARBA" id="ARBA00023136"/>
    </source>
</evidence>
<comment type="subcellular location">
    <subcellularLocation>
        <location evidence="1">Membrane</location>
        <topology evidence="1">Multi-pass membrane protein</topology>
    </subcellularLocation>
</comment>
<evidence type="ECO:0000313" key="11">
    <source>
        <dbReference type="EMBL" id="WPC75058.1"/>
    </source>
</evidence>
<dbReference type="CDD" id="cd06225">
    <property type="entry name" value="HAMP"/>
    <property type="match status" value="1"/>
</dbReference>
<reference evidence="11 12" key="1">
    <citation type="submission" date="2023-11" db="EMBL/GenBank/DDBJ databases">
        <title>Plant-associative lifestyle of Vibrio porteresiae and its evolutionary dynamics.</title>
        <authorList>
            <person name="Rameshkumar N."/>
            <person name="Kirti K."/>
        </authorList>
    </citation>
    <scope>NUCLEOTIDE SEQUENCE [LARGE SCALE GENOMIC DNA]</scope>
    <source>
        <strain evidence="11 12">MSSRF30</strain>
    </source>
</reference>
<dbReference type="PROSITE" id="PS50885">
    <property type="entry name" value="HAMP"/>
    <property type="match status" value="1"/>
</dbReference>
<evidence type="ECO:0000313" key="12">
    <source>
        <dbReference type="Proteomes" id="UP001304071"/>
    </source>
</evidence>
<feature type="domain" description="HAMP" evidence="10">
    <location>
        <begin position="443"/>
        <end position="497"/>
    </location>
</feature>
<evidence type="ECO:0000256" key="3">
    <source>
        <dbReference type="ARBA" id="ARBA00022989"/>
    </source>
</evidence>